<comment type="cofactor">
    <cofactor evidence="1">
        <name>FAD</name>
        <dbReference type="ChEBI" id="CHEBI:57692"/>
    </cofactor>
</comment>
<dbReference type="InterPro" id="IPR016166">
    <property type="entry name" value="FAD-bd_PCMH"/>
</dbReference>
<dbReference type="InterPro" id="IPR006094">
    <property type="entry name" value="Oxid_FAD_bind_N"/>
</dbReference>
<evidence type="ECO:0000256" key="1">
    <source>
        <dbReference type="ARBA" id="ARBA00001974"/>
    </source>
</evidence>
<evidence type="ECO:0008006" key="13">
    <source>
        <dbReference type="Google" id="ProtNLM"/>
    </source>
</evidence>
<dbReference type="InterPro" id="IPR012951">
    <property type="entry name" value="BBE"/>
</dbReference>
<gene>
    <name evidence="11" type="ORF">F0562_013570</name>
</gene>
<dbReference type="GO" id="GO:0003676">
    <property type="term" value="F:nucleic acid binding"/>
    <property type="evidence" value="ECO:0007669"/>
    <property type="project" value="InterPro"/>
</dbReference>
<dbReference type="AlphaFoldDB" id="A0A5J4ZNB2"/>
<dbReference type="PROSITE" id="PS51387">
    <property type="entry name" value="FAD_PCMH"/>
    <property type="match status" value="1"/>
</dbReference>
<feature type="region of interest" description="Disordered" evidence="8">
    <location>
        <begin position="352"/>
        <end position="414"/>
    </location>
</feature>
<sequence>MKVGETITDYFARVMSVANKMRVYGEAMTDVTICEKILRSLTDKFNYIVCSIEESKDMDALTIDELQSSLIVHEQKFHRSSCVEQALKVTIDGRVGGRGRGRNNYRGRGRGRGGQEFNKAMVECFKCHNLGHFQYECPQWNKEANYTEVSEEDEMLLMSYVESHEVKRNDAWFLDSGCSNHMCGNRGMFINLDESFLHSVRLGNNSRMNVVGKGNVRLLLNGVNHVVHEVYYVPDLKNNLLSIGQLQERGLAILIKGGVCKVYHPTKGLIIQTVMSVNRMFILLAQTPAPTNAQSEKCLHTSSQDLSYLWHRRYGHLSYKGLRTLQYKKMWNWGVNFEAQILLDLEWGENEENNEGEERVSENGDEDGNGDRRERSESEGSEEARGREVGNPNESGENEGRVRRPPPYLNDYVSGEESSAQNLRCLVPSVPKPLLIFTPLLECHVQAAVICSKQFGVQLRVRSGGHDYEGISYMSEVQTPFIVVDMAKLRSINVDINRNSAWVQAGATVGEAYYRIAEKSKIHGFPAGLCSSLGIGGHITGGAYGSMMRKYGLGADNVMDARIVDVNGRILNRRSMGEDLFWAIRGGGGASFGIILSWKIKLVRVPETVTVFTVPKTLEQGATKILYKWQQVADKLDENLFIRVVINVVNSTVNGQRTVQTSYNALFLGRVDKLLQVMSKSFPELGLKREDCSEMSWIQSVLYIAGYPTNTAPEVLLQGKSLFKNYFKAKSDFVKKPIPETGLVGLWQRLLAEDSPLMIWNPYGGMMGRISESAIPFPHRKGTIYKIQYLTTWQVADQEIEAKHMDWIRRLYEYMASYVSSNPREAYVNYRDLDLGTNKKGNTSFIEASAWGNKYFKNNFNRLVRVKTKVDPDNFFWHEQSIPVLPSKKGRGRGW</sequence>
<dbReference type="GO" id="GO:0071949">
    <property type="term" value="F:FAD binding"/>
    <property type="evidence" value="ECO:0007669"/>
    <property type="project" value="InterPro"/>
</dbReference>
<organism evidence="11 12">
    <name type="scientific">Nyssa sinensis</name>
    <dbReference type="NCBI Taxonomy" id="561372"/>
    <lineage>
        <taxon>Eukaryota</taxon>
        <taxon>Viridiplantae</taxon>
        <taxon>Streptophyta</taxon>
        <taxon>Embryophyta</taxon>
        <taxon>Tracheophyta</taxon>
        <taxon>Spermatophyta</taxon>
        <taxon>Magnoliopsida</taxon>
        <taxon>eudicotyledons</taxon>
        <taxon>Gunneridae</taxon>
        <taxon>Pentapetalae</taxon>
        <taxon>asterids</taxon>
        <taxon>Cornales</taxon>
        <taxon>Nyssaceae</taxon>
        <taxon>Nyssa</taxon>
    </lineage>
</organism>
<evidence type="ECO:0000256" key="5">
    <source>
        <dbReference type="ARBA" id="ARBA00022827"/>
    </source>
</evidence>
<dbReference type="GO" id="GO:0008270">
    <property type="term" value="F:zinc ion binding"/>
    <property type="evidence" value="ECO:0007669"/>
    <property type="project" value="UniProtKB-KW"/>
</dbReference>
<evidence type="ECO:0000313" key="12">
    <source>
        <dbReference type="Proteomes" id="UP000325577"/>
    </source>
</evidence>
<evidence type="ECO:0000256" key="4">
    <source>
        <dbReference type="ARBA" id="ARBA00022729"/>
    </source>
</evidence>
<feature type="domain" description="CCHC-type" evidence="9">
    <location>
        <begin position="124"/>
        <end position="139"/>
    </location>
</feature>
<evidence type="ECO:0000256" key="6">
    <source>
        <dbReference type="ARBA" id="ARBA00023180"/>
    </source>
</evidence>
<reference evidence="11 12" key="1">
    <citation type="submission" date="2019-09" db="EMBL/GenBank/DDBJ databases">
        <title>A chromosome-level genome assembly of the Chinese tupelo Nyssa sinensis.</title>
        <authorList>
            <person name="Yang X."/>
            <person name="Kang M."/>
            <person name="Yang Y."/>
            <person name="Xiong H."/>
            <person name="Wang M."/>
            <person name="Zhang Z."/>
            <person name="Wang Z."/>
            <person name="Wu H."/>
            <person name="Ma T."/>
            <person name="Liu J."/>
            <person name="Xi Z."/>
        </authorList>
    </citation>
    <scope>NUCLEOTIDE SEQUENCE [LARGE SCALE GENOMIC DNA]</scope>
    <source>
        <strain evidence="11">J267</strain>
        <tissue evidence="11">Leaf</tissue>
    </source>
</reference>
<dbReference type="Gene3D" id="3.40.462.20">
    <property type="match status" value="1"/>
</dbReference>
<dbReference type="OrthoDB" id="2013098at2759"/>
<keyword evidence="4" id="KW-0732">Signal</keyword>
<dbReference type="Pfam" id="PF14223">
    <property type="entry name" value="Retrotran_gag_2"/>
    <property type="match status" value="1"/>
</dbReference>
<keyword evidence="3" id="KW-0285">Flavoprotein</keyword>
<dbReference type="PANTHER" id="PTHR32448">
    <property type="entry name" value="OS08G0158400 PROTEIN"/>
    <property type="match status" value="1"/>
</dbReference>
<dbReference type="InterPro" id="IPR054722">
    <property type="entry name" value="PolX-like_BBD"/>
</dbReference>
<evidence type="ECO:0000259" key="10">
    <source>
        <dbReference type="PROSITE" id="PS51387"/>
    </source>
</evidence>
<dbReference type="InterPro" id="IPR036318">
    <property type="entry name" value="FAD-bd_PCMH-like_sf"/>
</dbReference>
<proteinExistence type="inferred from homology"/>
<keyword evidence="7" id="KW-0479">Metal-binding</keyword>
<dbReference type="SUPFAM" id="SSF56176">
    <property type="entry name" value="FAD-binding/transporter-associated domain-like"/>
    <property type="match status" value="1"/>
</dbReference>
<protein>
    <recommendedName>
        <fullName evidence="13">CCHC-type domain-containing protein</fullName>
    </recommendedName>
</protein>
<dbReference type="Proteomes" id="UP000325577">
    <property type="component" value="Linkage Group LG6"/>
</dbReference>
<comment type="similarity">
    <text evidence="2">Belongs to the oxygen-dependent FAD-linked oxidoreductase family.</text>
</comment>
<dbReference type="Gene3D" id="3.30.43.10">
    <property type="entry name" value="Uridine Diphospho-n-acetylenolpyruvylglucosamine Reductase, domain 2"/>
    <property type="match status" value="1"/>
</dbReference>
<dbReference type="InterPro" id="IPR016169">
    <property type="entry name" value="FAD-bd_PCMH_sub2"/>
</dbReference>
<dbReference type="GO" id="GO:0016491">
    <property type="term" value="F:oxidoreductase activity"/>
    <property type="evidence" value="ECO:0007669"/>
    <property type="project" value="InterPro"/>
</dbReference>
<dbReference type="SUPFAM" id="SSF57756">
    <property type="entry name" value="Retrovirus zinc finger-like domains"/>
    <property type="match status" value="1"/>
</dbReference>
<keyword evidence="6" id="KW-0325">Glycoprotein</keyword>
<feature type="domain" description="FAD-binding PCMH-type" evidence="10">
    <location>
        <begin position="429"/>
        <end position="605"/>
    </location>
</feature>
<dbReference type="Gene3D" id="3.30.465.10">
    <property type="match status" value="1"/>
</dbReference>
<evidence type="ECO:0000256" key="3">
    <source>
        <dbReference type="ARBA" id="ARBA00022630"/>
    </source>
</evidence>
<evidence type="ECO:0000313" key="11">
    <source>
        <dbReference type="EMBL" id="KAA8519314.1"/>
    </source>
</evidence>
<accession>A0A5J4ZNB2</accession>
<dbReference type="InterPro" id="IPR016167">
    <property type="entry name" value="FAD-bd_PCMH_sub1"/>
</dbReference>
<keyword evidence="12" id="KW-1185">Reference proteome</keyword>
<keyword evidence="7" id="KW-0862">Zinc</keyword>
<evidence type="ECO:0000256" key="2">
    <source>
        <dbReference type="ARBA" id="ARBA00005466"/>
    </source>
</evidence>
<name>A0A5J4ZNB2_9ASTE</name>
<dbReference type="Pfam" id="PF08031">
    <property type="entry name" value="BBE"/>
    <property type="match status" value="1"/>
</dbReference>
<keyword evidence="5" id="KW-0274">FAD</keyword>
<dbReference type="Pfam" id="PF22936">
    <property type="entry name" value="Pol_BBD"/>
    <property type="match status" value="1"/>
</dbReference>
<dbReference type="InterPro" id="IPR036875">
    <property type="entry name" value="Znf_CCHC_sf"/>
</dbReference>
<evidence type="ECO:0000259" key="9">
    <source>
        <dbReference type="PROSITE" id="PS50158"/>
    </source>
</evidence>
<feature type="compositionally biased region" description="Basic and acidic residues" evidence="8">
    <location>
        <begin position="369"/>
        <end position="388"/>
    </location>
</feature>
<keyword evidence="7" id="KW-0863">Zinc-finger</keyword>
<evidence type="ECO:0000256" key="7">
    <source>
        <dbReference type="PROSITE-ProRule" id="PRU00047"/>
    </source>
</evidence>
<dbReference type="InterPro" id="IPR001878">
    <property type="entry name" value="Znf_CCHC"/>
</dbReference>
<dbReference type="EMBL" id="CM018049">
    <property type="protein sequence ID" value="KAA8519314.1"/>
    <property type="molecule type" value="Genomic_DNA"/>
</dbReference>
<evidence type="ECO:0000256" key="8">
    <source>
        <dbReference type="SAM" id="MobiDB-lite"/>
    </source>
</evidence>
<dbReference type="PROSITE" id="PS50158">
    <property type="entry name" value="ZF_CCHC"/>
    <property type="match status" value="1"/>
</dbReference>
<dbReference type="Pfam" id="PF01565">
    <property type="entry name" value="FAD_binding_4"/>
    <property type="match status" value="1"/>
</dbReference>